<evidence type="ECO:0000259" key="2">
    <source>
        <dbReference type="Pfam" id="PF07007"/>
    </source>
</evidence>
<dbReference type="Pfam" id="PF07007">
    <property type="entry name" value="LprI"/>
    <property type="match status" value="1"/>
</dbReference>
<gene>
    <name evidence="3" type="ORF">E7215_00105</name>
</gene>
<dbReference type="Gene3D" id="1.20.1270.180">
    <property type="match status" value="1"/>
</dbReference>
<dbReference type="Proteomes" id="UP000768462">
    <property type="component" value="Unassembled WGS sequence"/>
</dbReference>
<feature type="signal peptide" evidence="1">
    <location>
        <begin position="1"/>
        <end position="25"/>
    </location>
</feature>
<evidence type="ECO:0000313" key="4">
    <source>
        <dbReference type="Proteomes" id="UP000768462"/>
    </source>
</evidence>
<protein>
    <submittedName>
        <fullName evidence="3">DUF1311 domain-containing protein</fullName>
    </submittedName>
</protein>
<accession>A0A927WA81</accession>
<organism evidence="3 4">
    <name type="scientific">Clostridium sulfidigenes</name>
    <dbReference type="NCBI Taxonomy" id="318464"/>
    <lineage>
        <taxon>Bacteria</taxon>
        <taxon>Bacillati</taxon>
        <taxon>Bacillota</taxon>
        <taxon>Clostridia</taxon>
        <taxon>Eubacteriales</taxon>
        <taxon>Clostridiaceae</taxon>
        <taxon>Clostridium</taxon>
    </lineage>
</organism>
<dbReference type="EMBL" id="SVCM01000004">
    <property type="protein sequence ID" value="MBE6058569.1"/>
    <property type="molecule type" value="Genomic_DNA"/>
</dbReference>
<proteinExistence type="predicted"/>
<dbReference type="PANTHER" id="PTHR39176:SF1">
    <property type="entry name" value="PERIPLASMIC PROTEIN"/>
    <property type="match status" value="1"/>
</dbReference>
<dbReference type="PROSITE" id="PS51257">
    <property type="entry name" value="PROKAR_LIPOPROTEIN"/>
    <property type="match status" value="1"/>
</dbReference>
<feature type="chain" id="PRO_5038372165" evidence="1">
    <location>
        <begin position="26"/>
        <end position="194"/>
    </location>
</feature>
<reference evidence="3" key="1">
    <citation type="submission" date="2019-04" db="EMBL/GenBank/DDBJ databases">
        <title>Evolution of Biomass-Degrading Anaerobic Consortia Revealed by Metagenomics.</title>
        <authorList>
            <person name="Peng X."/>
        </authorList>
    </citation>
    <scope>NUCLEOTIDE SEQUENCE</scope>
    <source>
        <strain evidence="3">SIG254</strain>
    </source>
</reference>
<comment type="caution">
    <text evidence="3">The sequence shown here is derived from an EMBL/GenBank/DDBJ whole genome shotgun (WGS) entry which is preliminary data.</text>
</comment>
<feature type="domain" description="Lysozyme inhibitor LprI-like N-terminal" evidence="2">
    <location>
        <begin position="101"/>
        <end position="188"/>
    </location>
</feature>
<dbReference type="InterPro" id="IPR009739">
    <property type="entry name" value="LprI-like_N"/>
</dbReference>
<keyword evidence="1" id="KW-0732">Signal</keyword>
<evidence type="ECO:0000256" key="1">
    <source>
        <dbReference type="SAM" id="SignalP"/>
    </source>
</evidence>
<dbReference type="PANTHER" id="PTHR39176">
    <property type="entry name" value="PERIPLASMIC PROTEIN-RELATED"/>
    <property type="match status" value="1"/>
</dbReference>
<sequence length="194" mass="22334">MSKFIRKILCVVGMSVFLLVGCSNGNNDKEVQGNKNKEIATEKGNEIINEDNTSKENETTIKDETKEKDEDKTITLNKQEYLDKMNTLDEKLKVKLKDKLAGSTIEMREAESEIYIAWDEMLNEVYSEIISTLSEEEKDKLILEEKNWIEERDKKADDAAKEVEGGTMEPLVRTSSLEVSTKERCYELVNNYME</sequence>
<dbReference type="AlphaFoldDB" id="A0A927WA81"/>
<name>A0A927WA81_9CLOT</name>
<evidence type="ECO:0000313" key="3">
    <source>
        <dbReference type="EMBL" id="MBE6058569.1"/>
    </source>
</evidence>